<dbReference type="GeneID" id="76994930"/>
<organism evidence="4 5">
    <name type="scientific">Paenibacillus thiaminolyticus</name>
    <name type="common">Bacillus thiaminolyticus</name>
    <dbReference type="NCBI Taxonomy" id="49283"/>
    <lineage>
        <taxon>Bacteria</taxon>
        <taxon>Bacillati</taxon>
        <taxon>Bacillota</taxon>
        <taxon>Bacilli</taxon>
        <taxon>Bacillales</taxon>
        <taxon>Paenibacillaceae</taxon>
        <taxon>Paenibacillus</taxon>
    </lineage>
</organism>
<dbReference type="Proteomes" id="UP000315377">
    <property type="component" value="Chromosome"/>
</dbReference>
<sequence>MNDALQRAIDLRAAGRAEEAIPLLADLLGHEPDNGEILCQLAWAHDHLGREREAVPYYEQALRCPLNDEHRTGALLGLGSTYRTLGRYAEAKETLGQGMREYPDRKEFGVFYAMALYNLGEHAEAMRLLLTALANTSEDEGIRAYSRAIGFYADKLDQVWDEGGQQSPN</sequence>
<keyword evidence="1" id="KW-0802">TPR repeat</keyword>
<protein>
    <submittedName>
        <fullName evidence="4">Tetratricopeptide repeat protein</fullName>
    </submittedName>
</protein>
<name>A0AAP9DTX8_PANTH</name>
<evidence type="ECO:0000259" key="2">
    <source>
        <dbReference type="Pfam" id="PF12688"/>
    </source>
</evidence>
<dbReference type="Proteomes" id="UP001209276">
    <property type="component" value="Unassembled WGS sequence"/>
</dbReference>
<dbReference type="SMART" id="SM00028">
    <property type="entry name" value="TPR"/>
    <property type="match status" value="2"/>
</dbReference>
<reference evidence="4 5" key="1">
    <citation type="submission" date="2019-07" db="EMBL/GenBank/DDBJ databases">
        <title>Paenibacillus thiaminolyticus NRRL B-4156.</title>
        <authorList>
            <person name="Hehnly C."/>
            <person name="Zhang L."/>
        </authorList>
    </citation>
    <scope>NUCLEOTIDE SEQUENCE [LARGE SCALE GENOMIC DNA]</scope>
    <source>
        <strain evidence="4 5">NRRL B-4156</strain>
    </source>
</reference>
<dbReference type="EMBL" id="CP041405">
    <property type="protein sequence ID" value="QDM42571.1"/>
    <property type="molecule type" value="Genomic_DNA"/>
</dbReference>
<dbReference type="Pfam" id="PF12688">
    <property type="entry name" value="TPR_5"/>
    <property type="match status" value="1"/>
</dbReference>
<evidence type="ECO:0000313" key="3">
    <source>
        <dbReference type="EMBL" id="MCY9607198.1"/>
    </source>
</evidence>
<dbReference type="InterPro" id="IPR019734">
    <property type="entry name" value="TPR_rpt"/>
</dbReference>
<evidence type="ECO:0000313" key="6">
    <source>
        <dbReference type="Proteomes" id="UP001209276"/>
    </source>
</evidence>
<proteinExistence type="predicted"/>
<evidence type="ECO:0000256" key="1">
    <source>
        <dbReference type="PROSITE-ProRule" id="PRU00339"/>
    </source>
</evidence>
<dbReference type="Gene3D" id="1.25.40.10">
    <property type="entry name" value="Tetratricopeptide repeat domain"/>
    <property type="match status" value="1"/>
</dbReference>
<feature type="domain" description="Tetratrico peptide repeat group 5" evidence="2">
    <location>
        <begin position="39"/>
        <end position="156"/>
    </location>
</feature>
<dbReference type="RefSeq" id="WP_087440519.1">
    <property type="nucleotide sequence ID" value="NZ_CABMNB010000006.1"/>
</dbReference>
<gene>
    <name evidence="4" type="ORF">FLT43_02905</name>
    <name evidence="3" type="ORF">M5W83_08560</name>
</gene>
<dbReference type="PROSITE" id="PS50005">
    <property type="entry name" value="TPR"/>
    <property type="match status" value="1"/>
</dbReference>
<feature type="repeat" description="TPR" evidence="1">
    <location>
        <begin position="72"/>
        <end position="105"/>
    </location>
</feature>
<evidence type="ECO:0000313" key="5">
    <source>
        <dbReference type="Proteomes" id="UP000315377"/>
    </source>
</evidence>
<dbReference type="SUPFAM" id="SSF48452">
    <property type="entry name" value="TPR-like"/>
    <property type="match status" value="1"/>
</dbReference>
<evidence type="ECO:0000313" key="4">
    <source>
        <dbReference type="EMBL" id="QDM42571.1"/>
    </source>
</evidence>
<reference evidence="3 6" key="2">
    <citation type="submission" date="2022-05" db="EMBL/GenBank/DDBJ databases">
        <title>Genome Sequencing of Bee-Associated Microbes.</title>
        <authorList>
            <person name="Dunlap C."/>
        </authorList>
    </citation>
    <scope>NUCLEOTIDE SEQUENCE [LARGE SCALE GENOMIC DNA]</scope>
    <source>
        <strain evidence="3 6">NRRL B-14613</strain>
    </source>
</reference>
<dbReference type="InterPro" id="IPR041656">
    <property type="entry name" value="TPR_5"/>
</dbReference>
<dbReference type="AlphaFoldDB" id="A0AAP9DTX8"/>
<accession>A0AAP9DTX8</accession>
<keyword evidence="6" id="KW-1185">Reference proteome</keyword>
<dbReference type="InterPro" id="IPR011990">
    <property type="entry name" value="TPR-like_helical_dom_sf"/>
</dbReference>
<dbReference type="EMBL" id="JAMDMM010000018">
    <property type="protein sequence ID" value="MCY9607198.1"/>
    <property type="molecule type" value="Genomic_DNA"/>
</dbReference>